<evidence type="ECO:0000256" key="1">
    <source>
        <dbReference type="ARBA" id="ARBA00005695"/>
    </source>
</evidence>
<name>A0A9P6Y7I2_9FUNG</name>
<gene>
    <name evidence="5" type="ORF">G6F50_014242</name>
</gene>
<dbReference type="PANTHER" id="PTHR30290">
    <property type="entry name" value="PERIPLASMIC BINDING COMPONENT OF ABC TRANSPORTER"/>
    <property type="match status" value="1"/>
</dbReference>
<keyword evidence="2" id="KW-0813">Transport</keyword>
<dbReference type="InterPro" id="IPR000914">
    <property type="entry name" value="SBP_5_dom"/>
</dbReference>
<evidence type="ECO:0000313" key="5">
    <source>
        <dbReference type="EMBL" id="KAG1541363.1"/>
    </source>
</evidence>
<dbReference type="AlphaFoldDB" id="A0A9P6Y7I2"/>
<organism evidence="5 6">
    <name type="scientific">Rhizopus delemar</name>
    <dbReference type="NCBI Taxonomy" id="936053"/>
    <lineage>
        <taxon>Eukaryota</taxon>
        <taxon>Fungi</taxon>
        <taxon>Fungi incertae sedis</taxon>
        <taxon>Mucoromycota</taxon>
        <taxon>Mucoromycotina</taxon>
        <taxon>Mucoromycetes</taxon>
        <taxon>Mucorales</taxon>
        <taxon>Mucorineae</taxon>
        <taxon>Rhizopodaceae</taxon>
        <taxon>Rhizopus</taxon>
    </lineage>
</organism>
<dbReference type="GO" id="GO:0015833">
    <property type="term" value="P:peptide transport"/>
    <property type="evidence" value="ECO:0007669"/>
    <property type="project" value="TreeGrafter"/>
</dbReference>
<dbReference type="Pfam" id="PF00496">
    <property type="entry name" value="SBP_bac_5"/>
    <property type="match status" value="1"/>
</dbReference>
<keyword evidence="3" id="KW-0732">Signal</keyword>
<protein>
    <recommendedName>
        <fullName evidence="4">Solute-binding protein family 5 domain-containing protein</fullName>
    </recommendedName>
</protein>
<comment type="caution">
    <text evidence="5">The sequence shown here is derived from an EMBL/GenBank/DDBJ whole genome shotgun (WGS) entry which is preliminary data.</text>
</comment>
<dbReference type="Gene3D" id="3.40.190.10">
    <property type="entry name" value="Periplasmic binding protein-like II"/>
    <property type="match status" value="1"/>
</dbReference>
<dbReference type="GO" id="GO:1904680">
    <property type="term" value="F:peptide transmembrane transporter activity"/>
    <property type="evidence" value="ECO:0007669"/>
    <property type="project" value="TreeGrafter"/>
</dbReference>
<dbReference type="PANTHER" id="PTHR30290:SF9">
    <property type="entry name" value="OLIGOPEPTIDE-BINDING PROTEIN APPA"/>
    <property type="match status" value="1"/>
</dbReference>
<feature type="domain" description="Solute-binding protein family 5" evidence="4">
    <location>
        <begin position="2"/>
        <end position="198"/>
    </location>
</feature>
<evidence type="ECO:0000259" key="4">
    <source>
        <dbReference type="Pfam" id="PF00496"/>
    </source>
</evidence>
<dbReference type="EMBL" id="JAANIU010006549">
    <property type="protein sequence ID" value="KAG1541363.1"/>
    <property type="molecule type" value="Genomic_DNA"/>
</dbReference>
<evidence type="ECO:0000313" key="6">
    <source>
        <dbReference type="Proteomes" id="UP000740926"/>
    </source>
</evidence>
<dbReference type="InterPro" id="IPR039424">
    <property type="entry name" value="SBP_5"/>
</dbReference>
<evidence type="ECO:0000256" key="2">
    <source>
        <dbReference type="ARBA" id="ARBA00022448"/>
    </source>
</evidence>
<proteinExistence type="inferred from homology"/>
<accession>A0A9P6Y7I2</accession>
<dbReference type="Proteomes" id="UP000740926">
    <property type="component" value="Unassembled WGS sequence"/>
</dbReference>
<sequence length="230" mass="25310">MIENPAARDLPRLKDNPKFGFVATPSTRLVFFQPDVGRNPSPFVKTTDGKNPLQDLRVRKAISMAIDRKTIADRLMDGAATPASQILPDGMFGTLPHPPELKYDPEGAKKLLAEAGYPNGFEMTLSSTNDRYVNDGQVAQAVAQYLARVGIKTNVDAMTASIYFPKRAKREFSFAMGGWSSVTGEASSFLQYWVTRFDKAQGLGTSNYGGFSNADFDKVNPPRSPWTTCR</sequence>
<dbReference type="SUPFAM" id="SSF53850">
    <property type="entry name" value="Periplasmic binding protein-like II"/>
    <property type="match status" value="1"/>
</dbReference>
<dbReference type="Gene3D" id="3.10.105.10">
    <property type="entry name" value="Dipeptide-binding Protein, Domain 3"/>
    <property type="match status" value="1"/>
</dbReference>
<evidence type="ECO:0000256" key="3">
    <source>
        <dbReference type="ARBA" id="ARBA00022729"/>
    </source>
</evidence>
<keyword evidence="6" id="KW-1185">Reference proteome</keyword>
<comment type="similarity">
    <text evidence="1">Belongs to the bacterial solute-binding protein 5 family.</text>
</comment>
<reference evidence="5 6" key="1">
    <citation type="journal article" date="2020" name="Microb. Genom.">
        <title>Genetic diversity of clinical and environmental Mucorales isolates obtained from an investigation of mucormycosis cases among solid organ transplant recipients.</title>
        <authorList>
            <person name="Nguyen M.H."/>
            <person name="Kaul D."/>
            <person name="Muto C."/>
            <person name="Cheng S.J."/>
            <person name="Richter R.A."/>
            <person name="Bruno V.M."/>
            <person name="Liu G."/>
            <person name="Beyhan S."/>
            <person name="Sundermann A.J."/>
            <person name="Mounaud S."/>
            <person name="Pasculle A.W."/>
            <person name="Nierman W.C."/>
            <person name="Driscoll E."/>
            <person name="Cumbie R."/>
            <person name="Clancy C.J."/>
            <person name="Dupont C.L."/>
        </authorList>
    </citation>
    <scope>NUCLEOTIDE SEQUENCE [LARGE SCALE GENOMIC DNA]</scope>
    <source>
        <strain evidence="5 6">GL24</strain>
    </source>
</reference>